<dbReference type="SUPFAM" id="SSF52317">
    <property type="entry name" value="Class I glutamine amidotransferase-like"/>
    <property type="match status" value="1"/>
</dbReference>
<dbReference type="InterPro" id="IPR029062">
    <property type="entry name" value="Class_I_gatase-like"/>
</dbReference>
<dbReference type="Gene3D" id="3.40.50.880">
    <property type="match status" value="1"/>
</dbReference>
<accession>A0A1H5MVR2</accession>
<dbReference type="RefSeq" id="WP_245708936.1">
    <property type="nucleotide sequence ID" value="NZ_FNTX01000002.1"/>
</dbReference>
<dbReference type="STRING" id="648782.SAMN04488554_3688"/>
<gene>
    <name evidence="2" type="ORF">SAMN04488554_3688</name>
</gene>
<evidence type="ECO:0000313" key="3">
    <source>
        <dbReference type="Proteomes" id="UP000199220"/>
    </source>
</evidence>
<dbReference type="Proteomes" id="UP000199220">
    <property type="component" value="Unassembled WGS sequence"/>
</dbReference>
<dbReference type="PANTHER" id="PTHR42695">
    <property type="entry name" value="GLUTAMINE AMIDOTRANSFERASE YLR126C-RELATED"/>
    <property type="match status" value="1"/>
</dbReference>
<sequence>MTETNSPTPFDGPVVTVVQHQDAVPLGRLADTLPGLRVQIVRPDAGDDLPAAADLEALIVLGGTMAATDSDTHPWLPAVRDLLADAVDQDVPTLAICLGAQLLALAGGGQVAVAAPSGPERGVVEVRMRPDAAQDPVLGPVMDALGRDVPAPSMHHDAVTVLPKSATWLASSLRYPFQAFRLRNALGVQFHPEADEDIMRQWARSEELDADELAAGYAQHGEALAMLAKELGASFAAQVRQRAA</sequence>
<dbReference type="EMBL" id="FNTX01000002">
    <property type="protein sequence ID" value="SEE93455.1"/>
    <property type="molecule type" value="Genomic_DNA"/>
</dbReference>
<evidence type="ECO:0000259" key="1">
    <source>
        <dbReference type="Pfam" id="PF00117"/>
    </source>
</evidence>
<name>A0A1H5MVR2_9MICO</name>
<reference evidence="3" key="1">
    <citation type="submission" date="2016-10" db="EMBL/GenBank/DDBJ databases">
        <authorList>
            <person name="Varghese N."/>
            <person name="Submissions S."/>
        </authorList>
    </citation>
    <scope>NUCLEOTIDE SEQUENCE [LARGE SCALE GENOMIC DNA]</scope>
    <source>
        <strain evidence="3">DSM 21368</strain>
    </source>
</reference>
<dbReference type="PROSITE" id="PS51273">
    <property type="entry name" value="GATASE_TYPE_1"/>
    <property type="match status" value="1"/>
</dbReference>
<dbReference type="InterPro" id="IPR044992">
    <property type="entry name" value="ChyE-like"/>
</dbReference>
<dbReference type="CDD" id="cd01741">
    <property type="entry name" value="GATase1_1"/>
    <property type="match status" value="1"/>
</dbReference>
<keyword evidence="3" id="KW-1185">Reference proteome</keyword>
<organism evidence="2 3">
    <name type="scientific">Ruania alba</name>
    <dbReference type="NCBI Taxonomy" id="648782"/>
    <lineage>
        <taxon>Bacteria</taxon>
        <taxon>Bacillati</taxon>
        <taxon>Actinomycetota</taxon>
        <taxon>Actinomycetes</taxon>
        <taxon>Micrococcales</taxon>
        <taxon>Ruaniaceae</taxon>
        <taxon>Ruania</taxon>
    </lineage>
</organism>
<proteinExistence type="predicted"/>
<feature type="domain" description="Glutamine amidotransferase" evidence="1">
    <location>
        <begin position="35"/>
        <end position="195"/>
    </location>
</feature>
<dbReference type="InterPro" id="IPR017926">
    <property type="entry name" value="GATASE"/>
</dbReference>
<dbReference type="GO" id="GO:0005829">
    <property type="term" value="C:cytosol"/>
    <property type="evidence" value="ECO:0007669"/>
    <property type="project" value="TreeGrafter"/>
</dbReference>
<dbReference type="Pfam" id="PF00117">
    <property type="entry name" value="GATase"/>
    <property type="match status" value="1"/>
</dbReference>
<evidence type="ECO:0000313" key="2">
    <source>
        <dbReference type="EMBL" id="SEE93455.1"/>
    </source>
</evidence>
<protein>
    <submittedName>
        <fullName evidence="2">GMP synthase (Glutamine-hydrolysing)</fullName>
    </submittedName>
</protein>
<dbReference type="PANTHER" id="PTHR42695:SF5">
    <property type="entry name" value="GLUTAMINE AMIDOTRANSFERASE YLR126C-RELATED"/>
    <property type="match status" value="1"/>
</dbReference>
<dbReference type="AlphaFoldDB" id="A0A1H5MVR2"/>